<protein>
    <submittedName>
        <fullName evidence="8">DMT family transporter</fullName>
    </submittedName>
</protein>
<dbReference type="RefSeq" id="WP_272772423.1">
    <property type="nucleotide sequence ID" value="NZ_JAQQLE010000009.1"/>
</dbReference>
<feature type="transmembrane region" description="Helical" evidence="6">
    <location>
        <begin position="161"/>
        <end position="182"/>
    </location>
</feature>
<sequence>MSTVALSAAPAAHRSWLPDLSLVGVTLIWGGTFLAVQTALQWSGAFAFVGMRFAVAALLALLLCRRQLAGLNRTELLGGVTIGVILYFSYNLQTLGLGHIASSTSAFLTGLYVPLVPLLQWLLFRQRPGLLAWAGVALAFAGLLLLAGVDGLSIKLGLGEWLTIAATATIALEICLISRFAAGCNAGRMALVQLATVALLSLASAPLAGEVPPQWQPLLLVSVLALGAATALIQIVMNWAQKTVPATRATIIYAMEPVWGGLIGWLAGEAMSAGKVGGAALIVASVLLSQLGARKATHAPA</sequence>
<evidence type="ECO:0000259" key="7">
    <source>
        <dbReference type="Pfam" id="PF00892"/>
    </source>
</evidence>
<dbReference type="EMBL" id="JAQQLE010000009">
    <property type="protein sequence ID" value="MDC7714691.1"/>
    <property type="molecule type" value="Genomic_DNA"/>
</dbReference>
<dbReference type="SUPFAM" id="SSF103481">
    <property type="entry name" value="Multidrug resistance efflux transporter EmrE"/>
    <property type="match status" value="2"/>
</dbReference>
<feature type="transmembrane region" description="Helical" evidence="6">
    <location>
        <begin position="20"/>
        <end position="40"/>
    </location>
</feature>
<feature type="domain" description="EamA" evidence="7">
    <location>
        <begin position="19"/>
        <end position="146"/>
    </location>
</feature>
<evidence type="ECO:0000256" key="4">
    <source>
        <dbReference type="ARBA" id="ARBA00022989"/>
    </source>
</evidence>
<feature type="transmembrane region" description="Helical" evidence="6">
    <location>
        <begin position="46"/>
        <end position="64"/>
    </location>
</feature>
<feature type="transmembrane region" description="Helical" evidence="6">
    <location>
        <begin position="105"/>
        <end position="123"/>
    </location>
</feature>
<dbReference type="InterPro" id="IPR051258">
    <property type="entry name" value="Diverse_Substrate_Transporter"/>
</dbReference>
<evidence type="ECO:0000256" key="3">
    <source>
        <dbReference type="ARBA" id="ARBA00022692"/>
    </source>
</evidence>
<dbReference type="PANTHER" id="PTHR42920:SF5">
    <property type="entry name" value="EAMA DOMAIN-CONTAINING PROTEIN"/>
    <property type="match status" value="1"/>
</dbReference>
<proteinExistence type="predicted"/>
<dbReference type="InterPro" id="IPR037185">
    <property type="entry name" value="EmrE-like"/>
</dbReference>
<feature type="domain" description="EamA" evidence="7">
    <location>
        <begin position="158"/>
        <end position="288"/>
    </location>
</feature>
<accession>A0ABT5IQ40</accession>
<feature type="transmembrane region" description="Helical" evidence="6">
    <location>
        <begin position="189"/>
        <end position="209"/>
    </location>
</feature>
<feature type="transmembrane region" description="Helical" evidence="6">
    <location>
        <begin position="215"/>
        <end position="237"/>
    </location>
</feature>
<evidence type="ECO:0000256" key="5">
    <source>
        <dbReference type="ARBA" id="ARBA00023136"/>
    </source>
</evidence>
<organism evidence="8 9">
    <name type="scientific">Vogesella margarita</name>
    <dbReference type="NCBI Taxonomy" id="2984199"/>
    <lineage>
        <taxon>Bacteria</taxon>
        <taxon>Pseudomonadati</taxon>
        <taxon>Pseudomonadota</taxon>
        <taxon>Betaproteobacteria</taxon>
        <taxon>Neisseriales</taxon>
        <taxon>Chromobacteriaceae</taxon>
        <taxon>Vogesella</taxon>
    </lineage>
</organism>
<evidence type="ECO:0000256" key="2">
    <source>
        <dbReference type="ARBA" id="ARBA00022475"/>
    </source>
</evidence>
<name>A0ABT5IQ40_9NEIS</name>
<dbReference type="PANTHER" id="PTHR42920">
    <property type="entry name" value="OS03G0707200 PROTEIN-RELATED"/>
    <property type="match status" value="1"/>
</dbReference>
<evidence type="ECO:0000256" key="6">
    <source>
        <dbReference type="SAM" id="Phobius"/>
    </source>
</evidence>
<dbReference type="InterPro" id="IPR000620">
    <property type="entry name" value="EamA_dom"/>
</dbReference>
<comment type="caution">
    <text evidence="8">The sequence shown here is derived from an EMBL/GenBank/DDBJ whole genome shotgun (WGS) entry which is preliminary data.</text>
</comment>
<feature type="transmembrane region" description="Helical" evidence="6">
    <location>
        <begin position="76"/>
        <end position="93"/>
    </location>
</feature>
<gene>
    <name evidence="8" type="ORF">PQU96_11250</name>
</gene>
<reference evidence="8 9" key="1">
    <citation type="submission" date="2023-01" db="EMBL/GenBank/DDBJ databases">
        <title>Novel species of the genus Vogesella isolated from rivers.</title>
        <authorList>
            <person name="Lu H."/>
        </authorList>
    </citation>
    <scope>NUCLEOTIDE SEQUENCE [LARGE SCALE GENOMIC DNA]</scope>
    <source>
        <strain evidence="8 9">LYT5W</strain>
    </source>
</reference>
<comment type="subcellular location">
    <subcellularLocation>
        <location evidence="1">Cell membrane</location>
        <topology evidence="1">Multi-pass membrane protein</topology>
    </subcellularLocation>
</comment>
<keyword evidence="4 6" id="KW-1133">Transmembrane helix</keyword>
<keyword evidence="3 6" id="KW-0812">Transmembrane</keyword>
<keyword evidence="5 6" id="KW-0472">Membrane</keyword>
<dbReference type="Pfam" id="PF00892">
    <property type="entry name" value="EamA"/>
    <property type="match status" value="2"/>
</dbReference>
<evidence type="ECO:0000313" key="9">
    <source>
        <dbReference type="Proteomes" id="UP001222030"/>
    </source>
</evidence>
<evidence type="ECO:0000313" key="8">
    <source>
        <dbReference type="EMBL" id="MDC7714691.1"/>
    </source>
</evidence>
<dbReference type="Proteomes" id="UP001222030">
    <property type="component" value="Unassembled WGS sequence"/>
</dbReference>
<evidence type="ECO:0000256" key="1">
    <source>
        <dbReference type="ARBA" id="ARBA00004651"/>
    </source>
</evidence>
<keyword evidence="9" id="KW-1185">Reference proteome</keyword>
<keyword evidence="2" id="KW-1003">Cell membrane</keyword>
<feature type="transmembrane region" description="Helical" evidence="6">
    <location>
        <begin position="130"/>
        <end position="149"/>
    </location>
</feature>